<evidence type="ECO:0000256" key="5">
    <source>
        <dbReference type="HAMAP-Rule" id="MF_00651"/>
    </source>
</evidence>
<keyword evidence="2 5" id="KW-0690">Ribosome biogenesis</keyword>
<proteinExistence type="inferred from homology"/>
<reference evidence="7 8" key="1">
    <citation type="journal article" date="2014" name="Antonie Van Leeuwenhoek">
        <title>Hyphomonas beringensis sp. nov. and Hyphomonas chukchiensis sp. nov., isolated from surface seawater of the Bering Sea and Chukchi Sea.</title>
        <authorList>
            <person name="Li C."/>
            <person name="Lai Q."/>
            <person name="Li G."/>
            <person name="Dong C."/>
            <person name="Wang J."/>
            <person name="Liao Y."/>
            <person name="Shao Z."/>
        </authorList>
    </citation>
    <scope>NUCLEOTIDE SEQUENCE [LARGE SCALE GENOMIC DNA]</scope>
    <source>
        <strain evidence="7 8">SCH89</strain>
    </source>
</reference>
<dbReference type="PATRIC" id="fig|1280953.3.peg.1891"/>
<evidence type="ECO:0000256" key="3">
    <source>
        <dbReference type="ARBA" id="ARBA00022722"/>
    </source>
</evidence>
<dbReference type="InterPro" id="IPR012337">
    <property type="entry name" value="RNaseH-like_sf"/>
</dbReference>
<keyword evidence="4 5" id="KW-0378">Hydrolase</keyword>
<dbReference type="SUPFAM" id="SSF53098">
    <property type="entry name" value="Ribonuclease H-like"/>
    <property type="match status" value="1"/>
</dbReference>
<dbReference type="RefSeq" id="WP_035537857.1">
    <property type="nucleotide sequence ID" value="NZ_ARYL01000012.1"/>
</dbReference>
<keyword evidence="3 5" id="KW-0540">Nuclease</keyword>
<evidence type="ECO:0000313" key="7">
    <source>
        <dbReference type="EMBL" id="KDA02645.1"/>
    </source>
</evidence>
<evidence type="ECO:0000256" key="2">
    <source>
        <dbReference type="ARBA" id="ARBA00022517"/>
    </source>
</evidence>
<dbReference type="Pfam" id="PF03652">
    <property type="entry name" value="RuvX"/>
    <property type="match status" value="1"/>
</dbReference>
<sequence length="152" mass="16771">MAVTDLDSLPRTGVLLGIDPGTKTMGVAATDGIRMLASPVETIHRGKALGPMIARLFEIYDDRKAVALIIGLPLNMDGSEGRRAQSTRALAWNILQKRDVPIYFQDERLSSAEAESAMWEAEVSRKRRDDRIDAQAAAIILKSTLDLLERRP</sequence>
<dbReference type="Proteomes" id="UP000024942">
    <property type="component" value="Unassembled WGS sequence"/>
</dbReference>
<dbReference type="EC" id="3.1.-.-" evidence="5"/>
<dbReference type="GO" id="GO:0004518">
    <property type="term" value="F:nuclease activity"/>
    <property type="evidence" value="ECO:0007669"/>
    <property type="project" value="UniProtKB-KW"/>
</dbReference>
<dbReference type="GO" id="GO:0005829">
    <property type="term" value="C:cytosol"/>
    <property type="evidence" value="ECO:0007669"/>
    <property type="project" value="TreeGrafter"/>
</dbReference>
<dbReference type="NCBIfam" id="TIGR00250">
    <property type="entry name" value="RNAse_H_YqgF"/>
    <property type="match status" value="1"/>
</dbReference>
<dbReference type="STRING" id="1280953.HOC_09369"/>
<name>A0A059G7S5_9PROT</name>
<accession>A0A059G7S5</accession>
<keyword evidence="1 5" id="KW-0963">Cytoplasm</keyword>
<evidence type="ECO:0000256" key="1">
    <source>
        <dbReference type="ARBA" id="ARBA00022490"/>
    </source>
</evidence>
<dbReference type="GO" id="GO:0016788">
    <property type="term" value="F:hydrolase activity, acting on ester bonds"/>
    <property type="evidence" value="ECO:0007669"/>
    <property type="project" value="UniProtKB-UniRule"/>
</dbReference>
<dbReference type="InterPro" id="IPR037027">
    <property type="entry name" value="YqgF/RNaseH-like_dom_sf"/>
</dbReference>
<dbReference type="EMBL" id="ARYL01000012">
    <property type="protein sequence ID" value="KDA02645.1"/>
    <property type="molecule type" value="Genomic_DNA"/>
</dbReference>
<dbReference type="eggNOG" id="COG0816">
    <property type="taxonomic scope" value="Bacteria"/>
</dbReference>
<gene>
    <name evidence="7" type="ORF">HOC_09369</name>
</gene>
<feature type="domain" description="YqgF/RNase H-like" evidence="6">
    <location>
        <begin position="13"/>
        <end position="114"/>
    </location>
</feature>
<dbReference type="GO" id="GO:0000967">
    <property type="term" value="P:rRNA 5'-end processing"/>
    <property type="evidence" value="ECO:0007669"/>
    <property type="project" value="UniProtKB-UniRule"/>
</dbReference>
<dbReference type="AlphaFoldDB" id="A0A059G7S5"/>
<comment type="similarity">
    <text evidence="5">Belongs to the YqgF HJR family.</text>
</comment>
<dbReference type="CDD" id="cd16964">
    <property type="entry name" value="YqgF"/>
    <property type="match status" value="1"/>
</dbReference>
<dbReference type="Gene3D" id="3.30.420.140">
    <property type="entry name" value="YqgF/RNase H-like domain"/>
    <property type="match status" value="1"/>
</dbReference>
<comment type="caution">
    <text evidence="7">The sequence shown here is derived from an EMBL/GenBank/DDBJ whole genome shotgun (WGS) entry which is preliminary data.</text>
</comment>
<dbReference type="OrthoDB" id="9796140at2"/>
<organism evidence="7 8">
    <name type="scientific">Hyphomonas oceanitis SCH89</name>
    <dbReference type="NCBI Taxonomy" id="1280953"/>
    <lineage>
        <taxon>Bacteria</taxon>
        <taxon>Pseudomonadati</taxon>
        <taxon>Pseudomonadota</taxon>
        <taxon>Alphaproteobacteria</taxon>
        <taxon>Hyphomonadales</taxon>
        <taxon>Hyphomonadaceae</taxon>
        <taxon>Hyphomonas</taxon>
    </lineage>
</organism>
<comment type="function">
    <text evidence="5">Could be a nuclease involved in processing of the 5'-end of pre-16S rRNA.</text>
</comment>
<keyword evidence="8" id="KW-1185">Reference proteome</keyword>
<dbReference type="SMART" id="SM00732">
    <property type="entry name" value="YqgFc"/>
    <property type="match status" value="1"/>
</dbReference>
<protein>
    <recommendedName>
        <fullName evidence="5">Putative pre-16S rRNA nuclease</fullName>
        <ecNumber evidence="5">3.1.-.-</ecNumber>
    </recommendedName>
</protein>
<comment type="subcellular location">
    <subcellularLocation>
        <location evidence="5">Cytoplasm</location>
    </subcellularLocation>
</comment>
<evidence type="ECO:0000259" key="6">
    <source>
        <dbReference type="SMART" id="SM00732"/>
    </source>
</evidence>
<dbReference type="InterPro" id="IPR005227">
    <property type="entry name" value="YqgF"/>
</dbReference>
<dbReference type="InterPro" id="IPR006641">
    <property type="entry name" value="YqgF/RNaseH-like_dom"/>
</dbReference>
<evidence type="ECO:0000313" key="8">
    <source>
        <dbReference type="Proteomes" id="UP000024942"/>
    </source>
</evidence>
<dbReference type="HAMAP" id="MF_00651">
    <property type="entry name" value="Nuclease_YqgF"/>
    <property type="match status" value="1"/>
</dbReference>
<evidence type="ECO:0000256" key="4">
    <source>
        <dbReference type="ARBA" id="ARBA00022801"/>
    </source>
</evidence>
<dbReference type="PANTHER" id="PTHR33317:SF4">
    <property type="entry name" value="POLYNUCLEOTIDYL TRANSFERASE, RIBONUCLEASE H-LIKE SUPERFAMILY PROTEIN"/>
    <property type="match status" value="1"/>
</dbReference>
<dbReference type="PANTHER" id="PTHR33317">
    <property type="entry name" value="POLYNUCLEOTIDYL TRANSFERASE, RIBONUCLEASE H-LIKE SUPERFAMILY PROTEIN"/>
    <property type="match status" value="1"/>
</dbReference>